<keyword evidence="12" id="KW-1185">Reference proteome</keyword>
<keyword evidence="6" id="KW-0479">Metal-binding</keyword>
<keyword evidence="5 11" id="KW-0808">Transferase</keyword>
<evidence type="ECO:0000256" key="3">
    <source>
        <dbReference type="ARBA" id="ARBA00016337"/>
    </source>
</evidence>
<dbReference type="GO" id="GO:0046872">
    <property type="term" value="F:metal ion binding"/>
    <property type="evidence" value="ECO:0007669"/>
    <property type="project" value="UniProtKB-KW"/>
</dbReference>
<protein>
    <recommendedName>
        <fullName evidence="3">FAD:protein FMN transferase</fullName>
        <ecNumber evidence="2">2.7.1.180</ecNumber>
    </recommendedName>
    <alternativeName>
        <fullName evidence="9">Flavin transferase</fullName>
    </alternativeName>
</protein>
<keyword evidence="7" id="KW-0274">FAD</keyword>
<comment type="caution">
    <text evidence="11">The sequence shown here is derived from an EMBL/GenBank/DDBJ whole genome shotgun (WGS) entry which is preliminary data.</text>
</comment>
<evidence type="ECO:0000256" key="10">
    <source>
        <dbReference type="ARBA" id="ARBA00048540"/>
    </source>
</evidence>
<gene>
    <name evidence="11" type="ORF">N0B51_14730</name>
</gene>
<evidence type="ECO:0000256" key="8">
    <source>
        <dbReference type="ARBA" id="ARBA00022842"/>
    </source>
</evidence>
<dbReference type="PANTHER" id="PTHR30040:SF2">
    <property type="entry name" value="FAD:PROTEIN FMN TRANSFERASE"/>
    <property type="match status" value="1"/>
</dbReference>
<accession>A0A9X3AAU0</accession>
<dbReference type="EMBL" id="JAOAMV010000017">
    <property type="protein sequence ID" value="MCT2560235.1"/>
    <property type="molecule type" value="Genomic_DNA"/>
</dbReference>
<evidence type="ECO:0000256" key="5">
    <source>
        <dbReference type="ARBA" id="ARBA00022679"/>
    </source>
</evidence>
<name>A0A9X3AAU0_9SPHN</name>
<sequence length="278" mass="30256">MLRDARTRRCRPWLGTYVEIETEGDASVIDVGFDAIAEVHRRMSFHEPTSDLALMRDTTVGEIVQVSRLTVEVLEIALDLFRVSRGVFDVSIGRELVRDGFLPKPRTRWKNVPGHLTDLEILDECSVRLHRPLLIDLGGIAKGYAVDRAVAAMQAAGCKRGLVNAGGDLRTFGDQASTITLRNAEGSLGKTVPLIDSAMATSSNLHSRKRRWGISRSPHRGSNGRSIFSKESVSVIAPRCVLADAMTKVAMADRQLAQGLLAARGGYVLESGFMGATA</sequence>
<dbReference type="InterPro" id="IPR003374">
    <property type="entry name" value="ApbE-like_sf"/>
</dbReference>
<evidence type="ECO:0000313" key="12">
    <source>
        <dbReference type="Proteomes" id="UP001142648"/>
    </source>
</evidence>
<evidence type="ECO:0000256" key="4">
    <source>
        <dbReference type="ARBA" id="ARBA00022630"/>
    </source>
</evidence>
<evidence type="ECO:0000256" key="7">
    <source>
        <dbReference type="ARBA" id="ARBA00022827"/>
    </source>
</evidence>
<comment type="cofactor">
    <cofactor evidence="1">
        <name>Mg(2+)</name>
        <dbReference type="ChEBI" id="CHEBI:18420"/>
    </cofactor>
</comment>
<evidence type="ECO:0000256" key="2">
    <source>
        <dbReference type="ARBA" id="ARBA00011955"/>
    </source>
</evidence>
<reference evidence="11" key="1">
    <citation type="submission" date="2022-09" db="EMBL/GenBank/DDBJ databases">
        <title>The genome sequence of Tsuneonella sp. YG55.</title>
        <authorList>
            <person name="Liu Y."/>
        </authorList>
    </citation>
    <scope>NUCLEOTIDE SEQUENCE</scope>
    <source>
        <strain evidence="11">YG55</strain>
    </source>
</reference>
<keyword evidence="4" id="KW-0285">Flavoprotein</keyword>
<evidence type="ECO:0000256" key="6">
    <source>
        <dbReference type="ARBA" id="ARBA00022723"/>
    </source>
</evidence>
<evidence type="ECO:0000256" key="1">
    <source>
        <dbReference type="ARBA" id="ARBA00001946"/>
    </source>
</evidence>
<dbReference type="RefSeq" id="WP_259963355.1">
    <property type="nucleotide sequence ID" value="NZ_JAOAMV010000017.1"/>
</dbReference>
<dbReference type="AlphaFoldDB" id="A0A9X3AAU0"/>
<organism evidence="11 12">
    <name type="scientific">Tsuneonella litorea</name>
    <dbReference type="NCBI Taxonomy" id="2976475"/>
    <lineage>
        <taxon>Bacteria</taxon>
        <taxon>Pseudomonadati</taxon>
        <taxon>Pseudomonadota</taxon>
        <taxon>Alphaproteobacteria</taxon>
        <taxon>Sphingomonadales</taxon>
        <taxon>Erythrobacteraceae</taxon>
        <taxon>Tsuneonella</taxon>
    </lineage>
</organism>
<dbReference type="Gene3D" id="3.10.520.10">
    <property type="entry name" value="ApbE-like domains"/>
    <property type="match status" value="1"/>
</dbReference>
<dbReference type="SUPFAM" id="SSF143631">
    <property type="entry name" value="ApbE-like"/>
    <property type="match status" value="1"/>
</dbReference>
<dbReference type="Pfam" id="PF02424">
    <property type="entry name" value="ApbE"/>
    <property type="match status" value="1"/>
</dbReference>
<dbReference type="InterPro" id="IPR024932">
    <property type="entry name" value="ApbE"/>
</dbReference>
<dbReference type="GO" id="GO:0016740">
    <property type="term" value="F:transferase activity"/>
    <property type="evidence" value="ECO:0007669"/>
    <property type="project" value="UniProtKB-KW"/>
</dbReference>
<evidence type="ECO:0000313" key="11">
    <source>
        <dbReference type="EMBL" id="MCT2560235.1"/>
    </source>
</evidence>
<dbReference type="Proteomes" id="UP001142648">
    <property type="component" value="Unassembled WGS sequence"/>
</dbReference>
<keyword evidence="8" id="KW-0460">Magnesium</keyword>
<dbReference type="EC" id="2.7.1.180" evidence="2"/>
<dbReference type="PANTHER" id="PTHR30040">
    <property type="entry name" value="THIAMINE BIOSYNTHESIS LIPOPROTEIN APBE"/>
    <property type="match status" value="1"/>
</dbReference>
<proteinExistence type="predicted"/>
<evidence type="ECO:0000256" key="9">
    <source>
        <dbReference type="ARBA" id="ARBA00031306"/>
    </source>
</evidence>
<comment type="catalytic activity">
    <reaction evidence="10">
        <text>L-threonyl-[protein] + FAD = FMN-L-threonyl-[protein] + AMP + H(+)</text>
        <dbReference type="Rhea" id="RHEA:36847"/>
        <dbReference type="Rhea" id="RHEA-COMP:11060"/>
        <dbReference type="Rhea" id="RHEA-COMP:11061"/>
        <dbReference type="ChEBI" id="CHEBI:15378"/>
        <dbReference type="ChEBI" id="CHEBI:30013"/>
        <dbReference type="ChEBI" id="CHEBI:57692"/>
        <dbReference type="ChEBI" id="CHEBI:74257"/>
        <dbReference type="ChEBI" id="CHEBI:456215"/>
        <dbReference type="EC" id="2.7.1.180"/>
    </reaction>
</comment>